<evidence type="ECO:0000313" key="4">
    <source>
        <dbReference type="Proteomes" id="UP000609879"/>
    </source>
</evidence>
<evidence type="ECO:0000259" key="2">
    <source>
        <dbReference type="Pfam" id="PF00857"/>
    </source>
</evidence>
<accession>A0ABQ3YC44</accession>
<dbReference type="InterPro" id="IPR050272">
    <property type="entry name" value="Isochorismatase-like_hydrls"/>
</dbReference>
<reference evidence="3 4" key="1">
    <citation type="submission" date="2021-01" db="EMBL/GenBank/DDBJ databases">
        <title>Whole genome shotgun sequence of Actinoplanes deccanensis NBRC 13994.</title>
        <authorList>
            <person name="Komaki H."/>
            <person name="Tamura T."/>
        </authorList>
    </citation>
    <scope>NUCLEOTIDE SEQUENCE [LARGE SCALE GENOMIC DNA]</scope>
    <source>
        <strain evidence="3 4">NBRC 13994</strain>
    </source>
</reference>
<name>A0ABQ3YC44_9ACTN</name>
<gene>
    <name evidence="3" type="ORF">Ade02nite_61410</name>
</gene>
<feature type="domain" description="Isochorismatase-like" evidence="2">
    <location>
        <begin position="12"/>
        <end position="145"/>
    </location>
</feature>
<evidence type="ECO:0000313" key="3">
    <source>
        <dbReference type="EMBL" id="GID77500.1"/>
    </source>
</evidence>
<evidence type="ECO:0000256" key="1">
    <source>
        <dbReference type="ARBA" id="ARBA00022801"/>
    </source>
</evidence>
<keyword evidence="4" id="KW-1185">Reference proteome</keyword>
<comment type="caution">
    <text evidence="3">The sequence shown here is derived from an EMBL/GenBank/DDBJ whole genome shotgun (WGS) entry which is preliminary data.</text>
</comment>
<dbReference type="SUPFAM" id="SSF52499">
    <property type="entry name" value="Isochorismatase-like hydrolases"/>
    <property type="match status" value="1"/>
</dbReference>
<organism evidence="3 4">
    <name type="scientific">Paractinoplanes deccanensis</name>
    <dbReference type="NCBI Taxonomy" id="113561"/>
    <lineage>
        <taxon>Bacteria</taxon>
        <taxon>Bacillati</taxon>
        <taxon>Actinomycetota</taxon>
        <taxon>Actinomycetes</taxon>
        <taxon>Micromonosporales</taxon>
        <taxon>Micromonosporaceae</taxon>
        <taxon>Paractinoplanes</taxon>
    </lineage>
</organism>
<dbReference type="PANTHER" id="PTHR43540">
    <property type="entry name" value="PEROXYUREIDOACRYLATE/UREIDOACRYLATE AMIDOHYDROLASE-RELATED"/>
    <property type="match status" value="1"/>
</dbReference>
<sequence>MSTLGRQGRDGVLVIDMQVGVLRDCQDRDAVLGRTAVLVERARAAGKPVIWIQHEGAGLDRDSDAWRLAEPLSPAEGEPVVAKTFRDAFAATALEQTLARLGVDHLIVAGAQSDFCVRATTQRAAAEGYDVTLVADCHTTEDAEHDGVRIGAAQIVAHNNLWLSTLRYPGQSFATVKHDEVA</sequence>
<keyword evidence="1" id="KW-0378">Hydrolase</keyword>
<dbReference type="Proteomes" id="UP000609879">
    <property type="component" value="Unassembled WGS sequence"/>
</dbReference>
<dbReference type="InterPro" id="IPR036380">
    <property type="entry name" value="Isochorismatase-like_sf"/>
</dbReference>
<dbReference type="Gene3D" id="3.40.50.850">
    <property type="entry name" value="Isochorismatase-like"/>
    <property type="match status" value="1"/>
</dbReference>
<dbReference type="EMBL" id="BOMI01000121">
    <property type="protein sequence ID" value="GID77500.1"/>
    <property type="molecule type" value="Genomic_DNA"/>
</dbReference>
<dbReference type="RefSeq" id="WP_203771541.1">
    <property type="nucleotide sequence ID" value="NZ_BAAABO010000002.1"/>
</dbReference>
<proteinExistence type="predicted"/>
<dbReference type="Pfam" id="PF00857">
    <property type="entry name" value="Isochorismatase"/>
    <property type="match status" value="1"/>
</dbReference>
<dbReference type="InterPro" id="IPR000868">
    <property type="entry name" value="Isochorismatase-like_dom"/>
</dbReference>
<protein>
    <submittedName>
        <fullName evidence="3">Isochorismatase</fullName>
    </submittedName>
</protein>